<evidence type="ECO:0000259" key="1">
    <source>
        <dbReference type="PROSITE" id="PS50011"/>
    </source>
</evidence>
<protein>
    <recommendedName>
        <fullName evidence="1">Protein kinase domain-containing protein</fullName>
    </recommendedName>
</protein>
<evidence type="ECO:0000313" key="3">
    <source>
        <dbReference type="Proteomes" id="UP000509510"/>
    </source>
</evidence>
<evidence type="ECO:0000313" key="2">
    <source>
        <dbReference type="EMBL" id="QKX57044.1"/>
    </source>
</evidence>
<dbReference type="OrthoDB" id="4225170at2759"/>
<dbReference type="GeneID" id="55991654"/>
<dbReference type="GO" id="GO:0004672">
    <property type="term" value="F:protein kinase activity"/>
    <property type="evidence" value="ECO:0007669"/>
    <property type="project" value="InterPro"/>
</dbReference>
<gene>
    <name evidence="2" type="ORF">TRUGW13939_04152</name>
</gene>
<dbReference type="EMBL" id="CP055899">
    <property type="protein sequence ID" value="QKX57044.1"/>
    <property type="molecule type" value="Genomic_DNA"/>
</dbReference>
<dbReference type="PROSITE" id="PS50011">
    <property type="entry name" value="PROTEIN_KINASE_DOM"/>
    <property type="match status" value="1"/>
</dbReference>
<organism evidence="2 3">
    <name type="scientific">Talaromyces rugulosus</name>
    <name type="common">Penicillium rugulosum</name>
    <dbReference type="NCBI Taxonomy" id="121627"/>
    <lineage>
        <taxon>Eukaryota</taxon>
        <taxon>Fungi</taxon>
        <taxon>Dikarya</taxon>
        <taxon>Ascomycota</taxon>
        <taxon>Pezizomycotina</taxon>
        <taxon>Eurotiomycetes</taxon>
        <taxon>Eurotiomycetidae</taxon>
        <taxon>Eurotiales</taxon>
        <taxon>Trichocomaceae</taxon>
        <taxon>Talaromyces</taxon>
        <taxon>Talaromyces sect. Islandici</taxon>
    </lineage>
</organism>
<dbReference type="PANTHER" id="PTHR37542">
    <property type="entry name" value="HELO DOMAIN-CONTAINING PROTEIN-RELATED"/>
    <property type="match status" value="1"/>
</dbReference>
<dbReference type="Proteomes" id="UP000509510">
    <property type="component" value="Chromosome II"/>
</dbReference>
<dbReference type="InterPro" id="IPR038305">
    <property type="entry name" value="HeLo_sf"/>
</dbReference>
<dbReference type="InterPro" id="IPR000719">
    <property type="entry name" value="Prot_kinase_dom"/>
</dbReference>
<proteinExistence type="predicted"/>
<accession>A0A7H8QSS4</accession>
<dbReference type="GO" id="GO:0005524">
    <property type="term" value="F:ATP binding"/>
    <property type="evidence" value="ECO:0007669"/>
    <property type="project" value="InterPro"/>
</dbReference>
<name>A0A7H8QSS4_TALRU</name>
<dbReference type="InterPro" id="IPR011009">
    <property type="entry name" value="Kinase-like_dom_sf"/>
</dbReference>
<sequence>MEAVGLGLAVVTAFKELYLTVKFIHRLVFSAKHYKVEKEDLRQEFHLEVLYLQSFGQLLVENKGILKESHLNTAWLREIHAIFERLRLHCGDHAKLAAAQDNDYQSYSPYLNHSTAVSGVIEFEFDIPSEPHEIKKFLELTTLKRFSFGWFTTIRPSANWDSWKWALFERRRFERFVAEFQKWTAKIKDLVPLMMALNPHYDNSLVLDKLITNEHSRRVGVAPHASLRRLAIEPGLDQTNFFIENVKLDAPLEAECLTVANLVNTSDTHPEPEKVLVEYKRYGSDTDDVDIESDHQTEERVHQLASLLSSAGTHGLHTLEFRGLINQSEGKRYAFLFNFPPPSSSDRVPTSLHSLMSRHTTLRMSLPQRFRVAKDAVTAVSAFHADGWVHKSIRSHSIVFFPTITYNSSSSPIQNEVTFGDCYLTDFEFARPETAQTQYTFDNHLEKILYRHPDRQGPPTVSFRKIHDIYALGVVLLEIGVWQTALSIYQQAHKKLKPGVTMSPRGIQNLFIEIARRQLPHHMGPAYRDAVVKCLLGTGFGEEENWVMTFYEEVVQNIDVGKLQ</sequence>
<dbReference type="SUPFAM" id="SSF56112">
    <property type="entry name" value="Protein kinase-like (PK-like)"/>
    <property type="match status" value="1"/>
</dbReference>
<dbReference type="Gene3D" id="1.20.120.1020">
    <property type="entry name" value="Prion-inhibition and propagation, HeLo domain"/>
    <property type="match status" value="1"/>
</dbReference>
<dbReference type="PANTHER" id="PTHR37542:SF3">
    <property type="entry name" value="PRION-INHIBITION AND PROPAGATION HELO DOMAIN-CONTAINING PROTEIN"/>
    <property type="match status" value="1"/>
</dbReference>
<keyword evidence="3" id="KW-1185">Reference proteome</keyword>
<dbReference type="RefSeq" id="XP_035343222.1">
    <property type="nucleotide sequence ID" value="XM_035487329.1"/>
</dbReference>
<dbReference type="KEGG" id="trg:TRUGW13939_04152"/>
<reference evidence="3" key="1">
    <citation type="submission" date="2020-06" db="EMBL/GenBank/DDBJ databases">
        <title>A chromosome-scale genome assembly of Talaromyces rugulosus W13939.</title>
        <authorList>
            <person name="Wang B."/>
            <person name="Guo L."/>
            <person name="Ye K."/>
            <person name="Wang L."/>
        </authorList>
    </citation>
    <scope>NUCLEOTIDE SEQUENCE [LARGE SCALE GENOMIC DNA]</scope>
    <source>
        <strain evidence="3">W13939</strain>
    </source>
</reference>
<dbReference type="Gene3D" id="1.10.510.10">
    <property type="entry name" value="Transferase(Phosphotransferase) domain 1"/>
    <property type="match status" value="1"/>
</dbReference>
<dbReference type="AlphaFoldDB" id="A0A7H8QSS4"/>
<feature type="domain" description="Protein kinase" evidence="1">
    <location>
        <begin position="213"/>
        <end position="547"/>
    </location>
</feature>